<evidence type="ECO:0000313" key="2">
    <source>
        <dbReference type="Proteomes" id="UP000284706"/>
    </source>
</evidence>
<dbReference type="InParanoid" id="A0A409W5A5"/>
<dbReference type="Proteomes" id="UP000284706">
    <property type="component" value="Unassembled WGS sequence"/>
</dbReference>
<gene>
    <name evidence="1" type="ORF">CVT26_010850</name>
</gene>
<sequence length="429" mass="49393">MPSERSFKVLLTLGCVLFLLSALWYLAPSGHSNTSSIRFDKVSLEDFNNYAPLPSRIAHYFPPPDPERKDYHEWNAQTLRELHACMALKNCGPNQTKVALLASHWFEEAIVRGWRGGEGVWGLSVYKGLRELGYTTLFANSFEEALQQYRMFPDLVKVVIRNKAGECHSDPKCVKGPTNPSGIPAWKIFDYEFFASHGGHFHASLLKGKWFLSANPDPAFISEEDSPIQYIGYSIEEDCRKEPLVRLSERDNQVWMLMKQLTYVYNDNFAWNRSYFALASKELGIDFVGGWQINQHYQWDPKIKGELTDIEDREHGVINFGRLNSSEFAHKVAMSKVMVGVGSPWWSPSPYNALCHGVPFINPILKWDHNDPWKRSSWYTQHPSLNRFEPPYVYHVHRGDWQGFLDAVETASKNEIPRQVDSLIRAQCR</sequence>
<keyword evidence="2" id="KW-1185">Reference proteome</keyword>
<proteinExistence type="predicted"/>
<name>A0A409W5A5_9AGAR</name>
<reference evidence="1 2" key="1">
    <citation type="journal article" date="2018" name="Evol. Lett.">
        <title>Horizontal gene cluster transfer increased hallucinogenic mushroom diversity.</title>
        <authorList>
            <person name="Reynolds H.T."/>
            <person name="Vijayakumar V."/>
            <person name="Gluck-Thaler E."/>
            <person name="Korotkin H.B."/>
            <person name="Matheny P.B."/>
            <person name="Slot J.C."/>
        </authorList>
    </citation>
    <scope>NUCLEOTIDE SEQUENCE [LARGE SCALE GENOMIC DNA]</scope>
    <source>
        <strain evidence="1 2">SRW20</strain>
    </source>
</reference>
<dbReference type="STRING" id="231916.A0A409W5A5"/>
<accession>A0A409W5A5</accession>
<dbReference type="OrthoDB" id="2113294at2759"/>
<evidence type="ECO:0000313" key="1">
    <source>
        <dbReference type="EMBL" id="PPQ73719.1"/>
    </source>
</evidence>
<dbReference type="AlphaFoldDB" id="A0A409W5A5"/>
<protein>
    <submittedName>
        <fullName evidence="1">Uncharacterized protein</fullName>
    </submittedName>
</protein>
<comment type="caution">
    <text evidence="1">The sequence shown here is derived from an EMBL/GenBank/DDBJ whole genome shotgun (WGS) entry which is preliminary data.</text>
</comment>
<organism evidence="1 2">
    <name type="scientific">Gymnopilus dilepis</name>
    <dbReference type="NCBI Taxonomy" id="231916"/>
    <lineage>
        <taxon>Eukaryota</taxon>
        <taxon>Fungi</taxon>
        <taxon>Dikarya</taxon>
        <taxon>Basidiomycota</taxon>
        <taxon>Agaricomycotina</taxon>
        <taxon>Agaricomycetes</taxon>
        <taxon>Agaricomycetidae</taxon>
        <taxon>Agaricales</taxon>
        <taxon>Agaricineae</taxon>
        <taxon>Hymenogastraceae</taxon>
        <taxon>Gymnopilus</taxon>
    </lineage>
</organism>
<dbReference type="EMBL" id="NHYE01005388">
    <property type="protein sequence ID" value="PPQ73719.1"/>
    <property type="molecule type" value="Genomic_DNA"/>
</dbReference>